<evidence type="ECO:0000313" key="4">
    <source>
        <dbReference type="EMBL" id="TRD21799.1"/>
    </source>
</evidence>
<dbReference type="RefSeq" id="WP_142834105.1">
    <property type="nucleotide sequence ID" value="NZ_VFSV01000009.1"/>
</dbReference>
<keyword evidence="5" id="KW-1185">Reference proteome</keyword>
<reference evidence="4 5" key="1">
    <citation type="submission" date="2019-06" db="EMBL/GenBank/DDBJ databases">
        <title>Paenimaribius caenipelagi gen. nov., sp. nov., isolated from a tidal flat.</title>
        <authorList>
            <person name="Yoon J.-H."/>
        </authorList>
    </citation>
    <scope>NUCLEOTIDE SEQUENCE [LARGE SCALE GENOMIC DNA]</scope>
    <source>
        <strain evidence="4 5">JBTF-M29</strain>
    </source>
</reference>
<keyword evidence="2 4" id="KW-0418">Kinase</keyword>
<organism evidence="4 5">
    <name type="scientific">Palleronia caenipelagi</name>
    <dbReference type="NCBI Taxonomy" id="2489174"/>
    <lineage>
        <taxon>Bacteria</taxon>
        <taxon>Pseudomonadati</taxon>
        <taxon>Pseudomonadota</taxon>
        <taxon>Alphaproteobacteria</taxon>
        <taxon>Rhodobacterales</taxon>
        <taxon>Roseobacteraceae</taxon>
        <taxon>Palleronia</taxon>
    </lineage>
</organism>
<sequence length="294" mass="30984">MTQPLLCIGSVLWDIIGRTYEDLGKGADVPGRIVRDPGGVALNIAMGVSRYHSEIELLTAVGKDPEGDELINIIRQRGIGTRHIYRPDDLRTDCYMAIEGHGQLVAAIADAHSLESVGDKILTPLLDGRLGSVLRPFDGVAALDGNLTEQLLNNIADGPWLSAADLRVVPASPGKVQRLRPLLTSPRATIYLNCIEAGLLLGQPTEDAAKAATALTDQGVRRVVVTNGPREAAMAADGKIHTALPPEVTVRRVTGAGDSFMAAHMHAEMTGEGPEAALVAGLTAASKFISAEAI</sequence>
<dbReference type="SUPFAM" id="SSF53613">
    <property type="entry name" value="Ribokinase-like"/>
    <property type="match status" value="1"/>
</dbReference>
<gene>
    <name evidence="4" type="ORF">FEV53_07035</name>
</gene>
<dbReference type="PANTHER" id="PTHR10584">
    <property type="entry name" value="SUGAR KINASE"/>
    <property type="match status" value="1"/>
</dbReference>
<dbReference type="Proteomes" id="UP000318590">
    <property type="component" value="Unassembled WGS sequence"/>
</dbReference>
<dbReference type="AlphaFoldDB" id="A0A547Q5Z0"/>
<dbReference type="OrthoDB" id="7869371at2"/>
<dbReference type="Pfam" id="PF00294">
    <property type="entry name" value="PfkB"/>
    <property type="match status" value="1"/>
</dbReference>
<comment type="caution">
    <text evidence="4">The sequence shown here is derived from an EMBL/GenBank/DDBJ whole genome shotgun (WGS) entry which is preliminary data.</text>
</comment>
<evidence type="ECO:0000313" key="5">
    <source>
        <dbReference type="Proteomes" id="UP000318590"/>
    </source>
</evidence>
<dbReference type="InterPro" id="IPR029056">
    <property type="entry name" value="Ribokinase-like"/>
</dbReference>
<name>A0A547Q5Z0_9RHOB</name>
<dbReference type="PANTHER" id="PTHR10584:SF166">
    <property type="entry name" value="RIBOKINASE"/>
    <property type="match status" value="1"/>
</dbReference>
<accession>A0A547Q5Z0</accession>
<evidence type="ECO:0000259" key="3">
    <source>
        <dbReference type="Pfam" id="PF00294"/>
    </source>
</evidence>
<feature type="domain" description="Carbohydrate kinase PfkB" evidence="3">
    <location>
        <begin position="5"/>
        <end position="290"/>
    </location>
</feature>
<evidence type="ECO:0000256" key="1">
    <source>
        <dbReference type="ARBA" id="ARBA00022679"/>
    </source>
</evidence>
<dbReference type="InterPro" id="IPR011611">
    <property type="entry name" value="PfkB_dom"/>
</dbReference>
<evidence type="ECO:0000256" key="2">
    <source>
        <dbReference type="ARBA" id="ARBA00022777"/>
    </source>
</evidence>
<keyword evidence="1" id="KW-0808">Transferase</keyword>
<dbReference type="Gene3D" id="3.40.1190.20">
    <property type="match status" value="1"/>
</dbReference>
<dbReference type="EMBL" id="VFSV01000009">
    <property type="protein sequence ID" value="TRD21799.1"/>
    <property type="molecule type" value="Genomic_DNA"/>
</dbReference>
<dbReference type="GO" id="GO:0016301">
    <property type="term" value="F:kinase activity"/>
    <property type="evidence" value="ECO:0007669"/>
    <property type="project" value="UniProtKB-KW"/>
</dbReference>
<proteinExistence type="predicted"/>
<protein>
    <submittedName>
        <fullName evidence="4">Kinase</fullName>
    </submittedName>
</protein>